<sequence length="261" mass="26761">MTHTGIQHRLNGAVIAVTGAAAGIGAAIAHRLAAEGAIVAVGDLNLPGAEQVAEAIGKARGTAVAHLVDVSVESAVKEFLHGTVEAYGKLDGLVNNAADVSAATVGADTDAVTTPDHIWQRALDVNLTGSLYAIRHAVPLMLEGGRGSIVNIASEAVFRGEPTRMAYAVSKAGQAALSRNTASRWGRQGIRSNVIAPGLIATDAIQRNLTEEARNEILAASASSRLGEPDDIAALTAHLLSDDGAWINGQTIRVNGGVSFT</sequence>
<accession>A0A1I2XBN6</accession>
<dbReference type="Proteomes" id="UP000181942">
    <property type="component" value="Unassembled WGS sequence"/>
</dbReference>
<dbReference type="OrthoDB" id="7064009at2"/>
<dbReference type="InterPro" id="IPR036291">
    <property type="entry name" value="NAD(P)-bd_dom_sf"/>
</dbReference>
<dbReference type="Pfam" id="PF13561">
    <property type="entry name" value="adh_short_C2"/>
    <property type="match status" value="1"/>
</dbReference>
<dbReference type="PANTHER" id="PTHR42760">
    <property type="entry name" value="SHORT-CHAIN DEHYDROGENASES/REDUCTASES FAMILY MEMBER"/>
    <property type="match status" value="1"/>
</dbReference>
<reference evidence="3 4" key="1">
    <citation type="submission" date="2016-10" db="EMBL/GenBank/DDBJ databases">
        <authorList>
            <person name="de Groot N.N."/>
        </authorList>
    </citation>
    <scope>NUCLEOTIDE SEQUENCE [LARGE SCALE GENOMIC DNA]</scope>
    <source>
        <strain evidence="3 4">OK461</strain>
    </source>
</reference>
<dbReference type="PRINTS" id="PR00080">
    <property type="entry name" value="SDRFAMILY"/>
</dbReference>
<evidence type="ECO:0000313" key="3">
    <source>
        <dbReference type="EMBL" id="SFH10913.1"/>
    </source>
</evidence>
<proteinExistence type="inferred from homology"/>
<name>A0A1I2XBN6_9ACTN</name>
<dbReference type="AlphaFoldDB" id="A0A1I2XBN6"/>
<dbReference type="PRINTS" id="PR00081">
    <property type="entry name" value="GDHRDH"/>
</dbReference>
<gene>
    <name evidence="3" type="ORF">SAMN02787118_14511</name>
</gene>
<evidence type="ECO:0000256" key="2">
    <source>
        <dbReference type="ARBA" id="ARBA00023002"/>
    </source>
</evidence>
<organism evidence="3 4">
    <name type="scientific">Streptomyces mirabilis</name>
    <dbReference type="NCBI Taxonomy" id="68239"/>
    <lineage>
        <taxon>Bacteria</taxon>
        <taxon>Bacillati</taxon>
        <taxon>Actinomycetota</taxon>
        <taxon>Actinomycetes</taxon>
        <taxon>Kitasatosporales</taxon>
        <taxon>Streptomycetaceae</taxon>
        <taxon>Streptomyces</taxon>
    </lineage>
</organism>
<evidence type="ECO:0000256" key="1">
    <source>
        <dbReference type="ARBA" id="ARBA00006484"/>
    </source>
</evidence>
<evidence type="ECO:0000313" key="4">
    <source>
        <dbReference type="Proteomes" id="UP000181942"/>
    </source>
</evidence>
<dbReference type="SUPFAM" id="SSF51735">
    <property type="entry name" value="NAD(P)-binding Rossmann-fold domains"/>
    <property type="match status" value="1"/>
</dbReference>
<dbReference type="CDD" id="cd05233">
    <property type="entry name" value="SDR_c"/>
    <property type="match status" value="1"/>
</dbReference>
<dbReference type="EMBL" id="FONR01000045">
    <property type="protein sequence ID" value="SFH10913.1"/>
    <property type="molecule type" value="Genomic_DNA"/>
</dbReference>
<comment type="similarity">
    <text evidence="1">Belongs to the short-chain dehydrogenases/reductases (SDR) family.</text>
</comment>
<keyword evidence="2" id="KW-0560">Oxidoreductase</keyword>
<protein>
    <submittedName>
        <fullName evidence="3">NAD(P)-dependent dehydrogenase, short-chain alcohol dehydrogenase family</fullName>
    </submittedName>
</protein>
<dbReference type="Gene3D" id="3.40.50.720">
    <property type="entry name" value="NAD(P)-binding Rossmann-like Domain"/>
    <property type="match status" value="1"/>
</dbReference>
<dbReference type="GO" id="GO:0016616">
    <property type="term" value="F:oxidoreductase activity, acting on the CH-OH group of donors, NAD or NADP as acceptor"/>
    <property type="evidence" value="ECO:0007669"/>
    <property type="project" value="TreeGrafter"/>
</dbReference>
<dbReference type="RefSeq" id="WP_075033629.1">
    <property type="nucleotide sequence ID" value="NZ_FONR01000045.1"/>
</dbReference>
<dbReference type="FunFam" id="3.40.50.720:FF:000084">
    <property type="entry name" value="Short-chain dehydrogenase reductase"/>
    <property type="match status" value="1"/>
</dbReference>
<dbReference type="InterPro" id="IPR002347">
    <property type="entry name" value="SDR_fam"/>
</dbReference>